<dbReference type="Gene3D" id="2.20.110.10">
    <property type="entry name" value="Histone H3 K4-specific methyltransferase SET7/9 N-terminal domain"/>
    <property type="match status" value="1"/>
</dbReference>
<keyword evidence="1" id="KW-0677">Repeat</keyword>
<keyword evidence="3" id="KW-1185">Reference proteome</keyword>
<evidence type="ECO:0000256" key="1">
    <source>
        <dbReference type="ARBA" id="ARBA00022737"/>
    </source>
</evidence>
<evidence type="ECO:0000313" key="2">
    <source>
        <dbReference type="Ensembl" id="ENSAOWP00000021006.1"/>
    </source>
</evidence>
<evidence type="ECO:0000313" key="3">
    <source>
        <dbReference type="Proteomes" id="UP000694424"/>
    </source>
</evidence>
<proteinExistence type="predicted"/>
<sequence length="69" mass="8099">MTRALSIPNMFQGTYRFTNGARYIGEYRQNKKHGQGIFFYPDGSKYEGKTQKTLKLVSDWFLLLQNKES</sequence>
<dbReference type="InterPro" id="IPR003409">
    <property type="entry name" value="MORN"/>
</dbReference>
<evidence type="ECO:0008006" key="4">
    <source>
        <dbReference type="Google" id="ProtNLM"/>
    </source>
</evidence>
<dbReference type="SMART" id="SM00698">
    <property type="entry name" value="MORN"/>
    <property type="match status" value="1"/>
</dbReference>
<accession>A0A8B9Q666</accession>
<dbReference type="Ensembl" id="ENSAOWT00000023793.1">
    <property type="protein sequence ID" value="ENSAOWP00000021006.1"/>
    <property type="gene ID" value="ENSAOWG00000014216.1"/>
</dbReference>
<dbReference type="SUPFAM" id="SSF82185">
    <property type="entry name" value="Histone H3 K4-specific methyltransferase SET7/9 N-terminal domain"/>
    <property type="match status" value="1"/>
</dbReference>
<reference evidence="2" key="2">
    <citation type="submission" date="2025-09" db="UniProtKB">
        <authorList>
            <consortium name="Ensembl"/>
        </authorList>
    </citation>
    <scope>IDENTIFICATION</scope>
</reference>
<dbReference type="Pfam" id="PF02493">
    <property type="entry name" value="MORN"/>
    <property type="match status" value="2"/>
</dbReference>
<dbReference type="Proteomes" id="UP000694424">
    <property type="component" value="Unplaced"/>
</dbReference>
<organism evidence="2 3">
    <name type="scientific">Apteryx owenii</name>
    <name type="common">Little spotted kiwi</name>
    <dbReference type="NCBI Taxonomy" id="8824"/>
    <lineage>
        <taxon>Eukaryota</taxon>
        <taxon>Metazoa</taxon>
        <taxon>Chordata</taxon>
        <taxon>Craniata</taxon>
        <taxon>Vertebrata</taxon>
        <taxon>Euteleostomi</taxon>
        <taxon>Archelosauria</taxon>
        <taxon>Archosauria</taxon>
        <taxon>Dinosauria</taxon>
        <taxon>Saurischia</taxon>
        <taxon>Theropoda</taxon>
        <taxon>Coelurosauria</taxon>
        <taxon>Aves</taxon>
        <taxon>Palaeognathae</taxon>
        <taxon>Apterygiformes</taxon>
        <taxon>Apterygidae</taxon>
        <taxon>Apteryx</taxon>
    </lineage>
</organism>
<dbReference type="AlphaFoldDB" id="A0A8B9Q666"/>
<reference evidence="2" key="1">
    <citation type="submission" date="2025-08" db="UniProtKB">
        <authorList>
            <consortium name="Ensembl"/>
        </authorList>
    </citation>
    <scope>IDENTIFICATION</scope>
</reference>
<protein>
    <recommendedName>
        <fullName evidence="4">MORN repeat-containing protein 5</fullName>
    </recommendedName>
</protein>
<name>A0A8B9Q666_APTOW</name>